<evidence type="ECO:0000313" key="1">
    <source>
        <dbReference type="EMBL" id="QNN43831.1"/>
    </source>
</evidence>
<sequence>MGTIKYISKKITETAASTKWSAINGDINFNATKEVMLQSGDKVKYDRYEPDENGLKIEYVIKSHVE</sequence>
<evidence type="ECO:0000313" key="2">
    <source>
        <dbReference type="Proteomes" id="UP000515806"/>
    </source>
</evidence>
<protein>
    <submittedName>
        <fullName evidence="1">Uncharacterized protein</fullName>
    </submittedName>
</protein>
<dbReference type="EMBL" id="CP060723">
    <property type="protein sequence ID" value="QNN43831.1"/>
    <property type="molecule type" value="Genomic_DNA"/>
</dbReference>
<organism evidence="1 2">
    <name type="scientific">Pedobacter roseus</name>
    <dbReference type="NCBI Taxonomy" id="336820"/>
    <lineage>
        <taxon>Bacteria</taxon>
        <taxon>Pseudomonadati</taxon>
        <taxon>Bacteroidota</taxon>
        <taxon>Sphingobacteriia</taxon>
        <taxon>Sphingobacteriales</taxon>
        <taxon>Sphingobacteriaceae</taxon>
        <taxon>Pedobacter</taxon>
    </lineage>
</organism>
<dbReference type="AlphaFoldDB" id="A0A7G9QKF6"/>
<proteinExistence type="predicted"/>
<dbReference type="KEGG" id="proe:H9L23_07035"/>
<name>A0A7G9QKF6_9SPHI</name>
<reference evidence="1 2" key="1">
    <citation type="submission" date="2020-08" db="EMBL/GenBank/DDBJ databases">
        <title>Genome sequence of Pedobacter roseus KACC 11594T.</title>
        <authorList>
            <person name="Hyun D.-W."/>
            <person name="Bae J.-W."/>
        </authorList>
    </citation>
    <scope>NUCLEOTIDE SEQUENCE [LARGE SCALE GENOMIC DNA]</scope>
    <source>
        <strain evidence="1 2">KACC 11594</strain>
    </source>
</reference>
<accession>A0A7G9QKF6</accession>
<dbReference type="RefSeq" id="WP_187594294.1">
    <property type="nucleotide sequence ID" value="NZ_CP060723.1"/>
</dbReference>
<gene>
    <name evidence="1" type="ORF">H9L23_07035</name>
</gene>
<keyword evidence="2" id="KW-1185">Reference proteome</keyword>
<dbReference type="Proteomes" id="UP000515806">
    <property type="component" value="Chromosome"/>
</dbReference>